<gene>
    <name evidence="1" type="ORF">HPBE_LOCUS20656</name>
</gene>
<sequence length="217" mass="24103">MVATILAHAVPEIWQTKGSKSRTPGRGEMFQSREATLAAKTDKGHLEYICKDGCLKDVKLGNIEGIPFPGAVANSPFANEWQAWRAASAFVRTDIDVASKIKFWKDGAVCLDQDALEAVLRVAYEKCVDWTEFLCATDKIRKHEKIDSFGFEEIYNVALQKFRKSLEGEGKPKRPILYGPTGFGAPSYAALLEKDGPRRGICTRVAATFRQLGEIMK</sequence>
<dbReference type="AlphaFoldDB" id="A0A3P8FG65"/>
<reference evidence="1 2" key="1">
    <citation type="submission" date="2018-11" db="EMBL/GenBank/DDBJ databases">
        <authorList>
            <consortium name="Pathogen Informatics"/>
        </authorList>
    </citation>
    <scope>NUCLEOTIDE SEQUENCE [LARGE SCALE GENOMIC DNA]</scope>
</reference>
<keyword evidence="2" id="KW-1185">Reference proteome</keyword>
<proteinExistence type="predicted"/>
<name>A0A3P8FG65_HELPZ</name>
<dbReference type="EMBL" id="UZAH01032342">
    <property type="protein sequence ID" value="VDP21213.1"/>
    <property type="molecule type" value="Genomic_DNA"/>
</dbReference>
<reference evidence="3" key="2">
    <citation type="submission" date="2019-09" db="UniProtKB">
        <authorList>
            <consortium name="WormBaseParasite"/>
        </authorList>
    </citation>
    <scope>IDENTIFICATION</scope>
</reference>
<dbReference type="Proteomes" id="UP000050761">
    <property type="component" value="Unassembled WGS sequence"/>
</dbReference>
<organism evidence="1">
    <name type="scientific">Heligmosomoides polygyrus</name>
    <name type="common">Parasitic roundworm</name>
    <dbReference type="NCBI Taxonomy" id="6339"/>
    <lineage>
        <taxon>Eukaryota</taxon>
        <taxon>Metazoa</taxon>
        <taxon>Ecdysozoa</taxon>
        <taxon>Nematoda</taxon>
        <taxon>Chromadorea</taxon>
        <taxon>Rhabditida</taxon>
        <taxon>Rhabditina</taxon>
        <taxon>Rhabditomorpha</taxon>
        <taxon>Strongyloidea</taxon>
        <taxon>Heligmosomidae</taxon>
        <taxon>Heligmosomoides</taxon>
    </lineage>
</organism>
<dbReference type="WBParaSite" id="HPBE_0002065701-mRNA-1">
    <property type="protein sequence ID" value="HPBE_0002065701-mRNA-1"/>
    <property type="gene ID" value="HPBE_0002065701"/>
</dbReference>
<evidence type="ECO:0000313" key="2">
    <source>
        <dbReference type="Proteomes" id="UP000050761"/>
    </source>
</evidence>
<dbReference type="OrthoDB" id="5855041at2759"/>
<protein>
    <submittedName>
        <fullName evidence="3">Aldedh domain-containing protein</fullName>
    </submittedName>
</protein>
<evidence type="ECO:0000313" key="1">
    <source>
        <dbReference type="EMBL" id="VDP21213.1"/>
    </source>
</evidence>
<evidence type="ECO:0000313" key="3">
    <source>
        <dbReference type="WBParaSite" id="HPBE_0002065701-mRNA-1"/>
    </source>
</evidence>
<accession>A0A3P8FG65</accession>